<feature type="non-terminal residue" evidence="2">
    <location>
        <position position="1"/>
    </location>
</feature>
<evidence type="ECO:0000313" key="2">
    <source>
        <dbReference type="EMBL" id="RRD31722.1"/>
    </source>
</evidence>
<gene>
    <name evidence="2" type="ORF">EII28_12570</name>
</gene>
<accession>A0A3P1VBX8</accession>
<dbReference type="EMBL" id="RQZD01000171">
    <property type="protein sequence ID" value="RRD31722.1"/>
    <property type="molecule type" value="Genomic_DNA"/>
</dbReference>
<organism evidence="2">
    <name type="scientific">Fusobacterium nucleatum</name>
    <dbReference type="NCBI Taxonomy" id="851"/>
    <lineage>
        <taxon>Bacteria</taxon>
        <taxon>Fusobacteriati</taxon>
        <taxon>Fusobacteriota</taxon>
        <taxon>Fusobacteriia</taxon>
        <taxon>Fusobacteriales</taxon>
        <taxon>Fusobacteriaceae</taxon>
        <taxon>Fusobacterium</taxon>
    </lineage>
</organism>
<reference evidence="2" key="1">
    <citation type="submission" date="2018-11" db="EMBL/GenBank/DDBJ databases">
        <title>Genomes From Bacteria Associated with the Canine Oral Cavity: a Test Case for Automated Genome-Based Taxonomic Assignment.</title>
        <authorList>
            <person name="Coil D.A."/>
            <person name="Jospin G."/>
            <person name="Darling A.E."/>
            <person name="Wallis C."/>
            <person name="Davis I.J."/>
            <person name="Harris S."/>
            <person name="Eisen J.A."/>
            <person name="Holcombe L.J."/>
            <person name="O'Flynn C."/>
        </authorList>
    </citation>
    <scope>NUCLEOTIDE SEQUENCE [LARGE SCALE GENOMIC DNA]</scope>
    <source>
        <strain evidence="2">OH5060</strain>
    </source>
</reference>
<comment type="similarity">
    <text evidence="1">Belongs to the UPF0236 family.</text>
</comment>
<name>A0A3P1VBX8_FUSNU</name>
<dbReference type="Pfam" id="PF06782">
    <property type="entry name" value="UPF0236"/>
    <property type="match status" value="1"/>
</dbReference>
<dbReference type="InterPro" id="IPR009620">
    <property type="entry name" value="UPF0236"/>
</dbReference>
<feature type="non-terminal residue" evidence="2">
    <location>
        <position position="114"/>
    </location>
</feature>
<dbReference type="AlphaFoldDB" id="A0A3P1VBX8"/>
<evidence type="ECO:0000256" key="1">
    <source>
        <dbReference type="ARBA" id="ARBA00006539"/>
    </source>
</evidence>
<protein>
    <submittedName>
        <fullName evidence="2">ISLre2 family transposase</fullName>
    </submittedName>
</protein>
<sequence length="114" mass="13171">YHIMRQITGKLGFNKSLQAAVRQAVKAYDVEAVKLLLDTEESLLEDEKQLERLESLRSYLVRHWEAIKPLSERGLSVSSGVGVCESGHRFYTNRMKRQGRNWRQKGAEHMSILL</sequence>
<proteinExistence type="inferred from homology"/>
<comment type="caution">
    <text evidence="2">The sequence shown here is derived from an EMBL/GenBank/DDBJ whole genome shotgun (WGS) entry which is preliminary data.</text>
</comment>